<dbReference type="AlphaFoldDB" id="A0A843UGU1"/>
<proteinExistence type="predicted"/>
<name>A0A843UGU1_COLES</name>
<gene>
    <name evidence="1" type="ORF">Taro_017688</name>
</gene>
<dbReference type="Proteomes" id="UP000652761">
    <property type="component" value="Unassembled WGS sequence"/>
</dbReference>
<feature type="non-terminal residue" evidence="1">
    <location>
        <position position="30"/>
    </location>
</feature>
<organism evidence="1 2">
    <name type="scientific">Colocasia esculenta</name>
    <name type="common">Wild taro</name>
    <name type="synonym">Arum esculentum</name>
    <dbReference type="NCBI Taxonomy" id="4460"/>
    <lineage>
        <taxon>Eukaryota</taxon>
        <taxon>Viridiplantae</taxon>
        <taxon>Streptophyta</taxon>
        <taxon>Embryophyta</taxon>
        <taxon>Tracheophyta</taxon>
        <taxon>Spermatophyta</taxon>
        <taxon>Magnoliopsida</taxon>
        <taxon>Liliopsida</taxon>
        <taxon>Araceae</taxon>
        <taxon>Aroideae</taxon>
        <taxon>Colocasieae</taxon>
        <taxon>Colocasia</taxon>
    </lineage>
</organism>
<reference evidence="1" key="1">
    <citation type="submission" date="2017-07" db="EMBL/GenBank/DDBJ databases">
        <title>Taro Niue Genome Assembly and Annotation.</title>
        <authorList>
            <person name="Atibalentja N."/>
            <person name="Keating K."/>
            <person name="Fields C.J."/>
        </authorList>
    </citation>
    <scope>NUCLEOTIDE SEQUENCE</scope>
    <source>
        <strain evidence="1">Niue_2</strain>
        <tissue evidence="1">Leaf</tissue>
    </source>
</reference>
<sequence>MFFQQQALGDAVLATSAMQTCTDFPPALVR</sequence>
<dbReference type="EMBL" id="NMUH01000812">
    <property type="protein sequence ID" value="MQL85172.1"/>
    <property type="molecule type" value="Genomic_DNA"/>
</dbReference>
<protein>
    <submittedName>
        <fullName evidence="1">Uncharacterized protein</fullName>
    </submittedName>
</protein>
<evidence type="ECO:0000313" key="2">
    <source>
        <dbReference type="Proteomes" id="UP000652761"/>
    </source>
</evidence>
<accession>A0A843UGU1</accession>
<evidence type="ECO:0000313" key="1">
    <source>
        <dbReference type="EMBL" id="MQL85172.1"/>
    </source>
</evidence>
<comment type="caution">
    <text evidence="1">The sequence shown here is derived from an EMBL/GenBank/DDBJ whole genome shotgun (WGS) entry which is preliminary data.</text>
</comment>
<keyword evidence="2" id="KW-1185">Reference proteome</keyword>